<dbReference type="GO" id="GO:0005829">
    <property type="term" value="C:cytosol"/>
    <property type="evidence" value="ECO:0007669"/>
    <property type="project" value="TreeGrafter"/>
</dbReference>
<organism evidence="14 15">
    <name type="scientific">Lactovum miscens</name>
    <dbReference type="NCBI Taxonomy" id="190387"/>
    <lineage>
        <taxon>Bacteria</taxon>
        <taxon>Bacillati</taxon>
        <taxon>Bacillota</taxon>
        <taxon>Bacilli</taxon>
        <taxon>Lactobacillales</taxon>
        <taxon>Streptococcaceae</taxon>
        <taxon>Lactovum</taxon>
    </lineage>
</organism>
<evidence type="ECO:0000256" key="6">
    <source>
        <dbReference type="ARBA" id="ARBA00013150"/>
    </source>
</evidence>
<evidence type="ECO:0000256" key="3">
    <source>
        <dbReference type="ARBA" id="ARBA00004980"/>
    </source>
</evidence>
<dbReference type="InterPro" id="IPR009014">
    <property type="entry name" value="Transketo_C/PFOR_II"/>
</dbReference>
<evidence type="ECO:0000256" key="2">
    <source>
        <dbReference type="ARBA" id="ARBA00001964"/>
    </source>
</evidence>
<gene>
    <name evidence="14" type="ORF">HNQ37_000642</name>
</gene>
<evidence type="ECO:0000256" key="7">
    <source>
        <dbReference type="ARBA" id="ARBA00022679"/>
    </source>
</evidence>
<dbReference type="CDD" id="cd07033">
    <property type="entry name" value="TPP_PYR_DXS_TK_like"/>
    <property type="match status" value="1"/>
</dbReference>
<dbReference type="NCBIfam" id="NF008968">
    <property type="entry name" value="PRK12315.1"/>
    <property type="match status" value="1"/>
</dbReference>
<feature type="domain" description="Transketolase-like pyrimidine-binding" evidence="13">
    <location>
        <begin position="279"/>
        <end position="442"/>
    </location>
</feature>
<comment type="subunit">
    <text evidence="5">Homodimer.</text>
</comment>
<keyword evidence="12" id="KW-0414">Isoprene biosynthesis</keyword>
<comment type="similarity">
    <text evidence="4">Belongs to the transketolase family. DXPS subfamily.</text>
</comment>
<dbReference type="Gene3D" id="3.40.50.920">
    <property type="match status" value="1"/>
</dbReference>
<evidence type="ECO:0000256" key="12">
    <source>
        <dbReference type="ARBA" id="ARBA00023229"/>
    </source>
</evidence>
<dbReference type="InterPro" id="IPR005477">
    <property type="entry name" value="Dxylulose-5-P_synthase"/>
</dbReference>
<evidence type="ECO:0000256" key="11">
    <source>
        <dbReference type="ARBA" id="ARBA00023052"/>
    </source>
</evidence>
<dbReference type="NCBIfam" id="NF003933">
    <property type="entry name" value="PRK05444.2-2"/>
    <property type="match status" value="1"/>
</dbReference>
<comment type="cofactor">
    <cofactor evidence="1">
        <name>Mg(2+)</name>
        <dbReference type="ChEBI" id="CHEBI:18420"/>
    </cofactor>
</comment>
<protein>
    <recommendedName>
        <fullName evidence="6">1-deoxy-D-xylulose-5-phosphate synthase</fullName>
        <ecNumber evidence="6">2.2.1.7</ecNumber>
    </recommendedName>
</protein>
<evidence type="ECO:0000259" key="13">
    <source>
        <dbReference type="SMART" id="SM00861"/>
    </source>
</evidence>
<dbReference type="InterPro" id="IPR049557">
    <property type="entry name" value="Transketolase_CS"/>
</dbReference>
<dbReference type="SUPFAM" id="SSF52922">
    <property type="entry name" value="TK C-terminal domain-like"/>
    <property type="match status" value="1"/>
</dbReference>
<dbReference type="PROSITE" id="PS00801">
    <property type="entry name" value="TRANSKETOLASE_1"/>
    <property type="match status" value="1"/>
</dbReference>
<dbReference type="InterPro" id="IPR005475">
    <property type="entry name" value="Transketolase-like_Pyr-bd"/>
</dbReference>
<evidence type="ECO:0000256" key="5">
    <source>
        <dbReference type="ARBA" id="ARBA00011738"/>
    </source>
</evidence>
<keyword evidence="11" id="KW-0786">Thiamine pyrophosphate</keyword>
<dbReference type="GO" id="GO:0016114">
    <property type="term" value="P:terpenoid biosynthetic process"/>
    <property type="evidence" value="ECO:0007669"/>
    <property type="project" value="InterPro"/>
</dbReference>
<dbReference type="SMART" id="SM00861">
    <property type="entry name" value="Transket_pyr"/>
    <property type="match status" value="1"/>
</dbReference>
<dbReference type="SUPFAM" id="SSF52518">
    <property type="entry name" value="Thiamin diphosphate-binding fold (THDP-binding)"/>
    <property type="match status" value="2"/>
</dbReference>
<name>A0A841C7Q4_9LACT</name>
<keyword evidence="7 14" id="KW-0808">Transferase</keyword>
<evidence type="ECO:0000256" key="10">
    <source>
        <dbReference type="ARBA" id="ARBA00022977"/>
    </source>
</evidence>
<comment type="caution">
    <text evidence="14">The sequence shown here is derived from an EMBL/GenBank/DDBJ whole genome shotgun (WGS) entry which is preliminary data.</text>
</comment>
<dbReference type="AlphaFoldDB" id="A0A841C7Q4"/>
<dbReference type="PANTHER" id="PTHR43322">
    <property type="entry name" value="1-D-DEOXYXYLULOSE 5-PHOSPHATE SYNTHASE-RELATED"/>
    <property type="match status" value="1"/>
</dbReference>
<dbReference type="EC" id="2.2.1.7" evidence="6"/>
<keyword evidence="9" id="KW-0460">Magnesium</keyword>
<reference evidence="14 15" key="1">
    <citation type="submission" date="2020-08" db="EMBL/GenBank/DDBJ databases">
        <title>Genomic Encyclopedia of Type Strains, Phase IV (KMG-IV): sequencing the most valuable type-strain genomes for metagenomic binning, comparative biology and taxonomic classification.</title>
        <authorList>
            <person name="Goeker M."/>
        </authorList>
    </citation>
    <scope>NUCLEOTIDE SEQUENCE [LARGE SCALE GENOMIC DNA]</scope>
    <source>
        <strain evidence="14 15">DSM 14925</strain>
    </source>
</reference>
<dbReference type="FunFam" id="3.40.50.970:FF:000010">
    <property type="entry name" value="1-deoxy-D-xylulose-5-phosphate synthase"/>
    <property type="match status" value="1"/>
</dbReference>
<evidence type="ECO:0000256" key="8">
    <source>
        <dbReference type="ARBA" id="ARBA00022723"/>
    </source>
</evidence>
<dbReference type="Pfam" id="PF02779">
    <property type="entry name" value="Transket_pyr"/>
    <property type="match status" value="1"/>
</dbReference>
<dbReference type="Proteomes" id="UP000562464">
    <property type="component" value="Unassembled WGS sequence"/>
</dbReference>
<evidence type="ECO:0000256" key="4">
    <source>
        <dbReference type="ARBA" id="ARBA00011081"/>
    </source>
</evidence>
<keyword evidence="15" id="KW-1185">Reference proteome</keyword>
<dbReference type="PANTHER" id="PTHR43322:SF1">
    <property type="entry name" value="1-DEOXY-D-XYLULOSE-5-PHOSPHATE SYNTHASE"/>
    <property type="match status" value="1"/>
</dbReference>
<dbReference type="UniPathway" id="UPA00064">
    <property type="reaction ID" value="UER00091"/>
</dbReference>
<sequence>MLILDKVNSPEDVKALAFEELEGLAQDIRDTILHKVSTVGGHVGPNLGVVEMTIALHRVFESPKDKIIWDVSHQTYPHKILTGRKFGFMEGHFHDISPYSSQDESVHDFFKVGHTSTSIANALGLAKARDLTDGEGNIIAIIGDGSLSGGLAYEALNNAGDYKGNLIIIVNDNDMSIAENHGGMYRNLQDLRESHGFAEDNIFRAFGLEYFYVKEGNDIAKLVEVFEKFKNINHPILIHIRTEKGHGYLPAVENKEAWHFKGAFDLETGKLASLQPAVRNYNDVIHEVMEKKIAEGSPIIAINGGIPGSFKLKDFAAKHPDRYYDAGIAEQFTITFGGAVAAGGARPIIFHNSTFLQRAYDQMVHDLAANNEPALIMLHGGVISDTAITHQGTLAMTWISNIPNLVYLAPTSEEELIAMMNWALSQNEHPVVIHLPEHGIEHRPSAFSSFSETHYQITKYGKDVALLGLGGLFSNAEKVSSQLDKLGITSTLVNPLHISKLDKSTLKSLAITHKVLATFEDGILDGGFGQKVAGFLGNYEIKVLNFGADKEFNEEVPVPELYERYHLLPELAVKDIIGALA</sequence>
<evidence type="ECO:0000313" key="15">
    <source>
        <dbReference type="Proteomes" id="UP000562464"/>
    </source>
</evidence>
<dbReference type="InterPro" id="IPR029061">
    <property type="entry name" value="THDP-binding"/>
</dbReference>
<comment type="cofactor">
    <cofactor evidence="2">
        <name>thiamine diphosphate</name>
        <dbReference type="ChEBI" id="CHEBI:58937"/>
    </cofactor>
</comment>
<dbReference type="Gene3D" id="3.40.50.970">
    <property type="match status" value="2"/>
</dbReference>
<evidence type="ECO:0000256" key="1">
    <source>
        <dbReference type="ARBA" id="ARBA00001946"/>
    </source>
</evidence>
<dbReference type="GO" id="GO:0046872">
    <property type="term" value="F:metal ion binding"/>
    <property type="evidence" value="ECO:0007669"/>
    <property type="project" value="UniProtKB-KW"/>
</dbReference>
<dbReference type="RefSeq" id="WP_183539238.1">
    <property type="nucleotide sequence ID" value="NZ_JACHHV010000007.1"/>
</dbReference>
<keyword evidence="10" id="KW-0784">Thiamine biosynthesis</keyword>
<dbReference type="GO" id="GO:0008661">
    <property type="term" value="F:1-deoxy-D-xylulose-5-phosphate synthase activity"/>
    <property type="evidence" value="ECO:0007669"/>
    <property type="project" value="UniProtKB-EC"/>
</dbReference>
<accession>A0A841C7Q4</accession>
<dbReference type="GO" id="GO:0019288">
    <property type="term" value="P:isopentenyl diphosphate biosynthetic process, methylerythritol 4-phosphate pathway"/>
    <property type="evidence" value="ECO:0007669"/>
    <property type="project" value="TreeGrafter"/>
</dbReference>
<proteinExistence type="inferred from homology"/>
<evidence type="ECO:0000313" key="14">
    <source>
        <dbReference type="EMBL" id="MBB5887768.1"/>
    </source>
</evidence>
<keyword evidence="8" id="KW-0479">Metal-binding</keyword>
<dbReference type="CDD" id="cd02007">
    <property type="entry name" value="TPP_DXS"/>
    <property type="match status" value="1"/>
</dbReference>
<evidence type="ECO:0000256" key="9">
    <source>
        <dbReference type="ARBA" id="ARBA00022842"/>
    </source>
</evidence>
<dbReference type="Pfam" id="PF13292">
    <property type="entry name" value="DXP_synthase_N"/>
    <property type="match status" value="2"/>
</dbReference>
<dbReference type="Pfam" id="PF02780">
    <property type="entry name" value="Transketolase_C"/>
    <property type="match status" value="1"/>
</dbReference>
<dbReference type="InterPro" id="IPR033248">
    <property type="entry name" value="Transketolase_C"/>
</dbReference>
<dbReference type="EMBL" id="JACHHV010000007">
    <property type="protein sequence ID" value="MBB5887768.1"/>
    <property type="molecule type" value="Genomic_DNA"/>
</dbReference>
<dbReference type="GO" id="GO:0009228">
    <property type="term" value="P:thiamine biosynthetic process"/>
    <property type="evidence" value="ECO:0007669"/>
    <property type="project" value="UniProtKB-KW"/>
</dbReference>
<comment type="pathway">
    <text evidence="3">Metabolic intermediate biosynthesis; 1-deoxy-D-xylulose 5-phosphate biosynthesis; 1-deoxy-D-xylulose 5-phosphate from D-glyceraldehyde 3-phosphate and pyruvate: step 1/1.</text>
</comment>